<dbReference type="CDD" id="cd00200">
    <property type="entry name" value="WD40"/>
    <property type="match status" value="1"/>
</dbReference>
<feature type="compositionally biased region" description="Polar residues" evidence="4">
    <location>
        <begin position="460"/>
        <end position="469"/>
    </location>
</feature>
<feature type="region of interest" description="Disordered" evidence="4">
    <location>
        <begin position="366"/>
        <end position="471"/>
    </location>
</feature>
<feature type="region of interest" description="Disordered" evidence="4">
    <location>
        <begin position="54"/>
        <end position="80"/>
    </location>
</feature>
<feature type="repeat" description="WD" evidence="3">
    <location>
        <begin position="781"/>
        <end position="813"/>
    </location>
</feature>
<keyword evidence="6" id="KW-1185">Reference proteome</keyword>
<name>A0ABU6Z7R6_9FABA</name>
<feature type="compositionally biased region" description="Low complexity" evidence="4">
    <location>
        <begin position="424"/>
        <end position="451"/>
    </location>
</feature>
<dbReference type="SUPFAM" id="SSF50978">
    <property type="entry name" value="WD40 repeat-like"/>
    <property type="match status" value="1"/>
</dbReference>
<dbReference type="PROSITE" id="PS00678">
    <property type="entry name" value="WD_REPEATS_1"/>
    <property type="match status" value="1"/>
</dbReference>
<feature type="repeat" description="WD" evidence="3">
    <location>
        <begin position="697"/>
        <end position="729"/>
    </location>
</feature>
<dbReference type="PANTHER" id="PTHR45093">
    <property type="entry name" value="TRANSCRIPTION ACTIVATOR MSS11"/>
    <property type="match status" value="1"/>
</dbReference>
<feature type="repeat" description="WD" evidence="3">
    <location>
        <begin position="531"/>
        <end position="562"/>
    </location>
</feature>
<feature type="compositionally biased region" description="Basic and acidic residues" evidence="4">
    <location>
        <begin position="61"/>
        <end position="70"/>
    </location>
</feature>
<dbReference type="SMART" id="SM00320">
    <property type="entry name" value="WD40"/>
    <property type="match status" value="7"/>
</dbReference>
<dbReference type="InterPro" id="IPR001680">
    <property type="entry name" value="WD40_rpt"/>
</dbReference>
<dbReference type="PANTHER" id="PTHR45093:SF4">
    <property type="entry name" value="LISH DOMAIN-CONTAINING PROTEIN"/>
    <property type="match status" value="1"/>
</dbReference>
<keyword evidence="2" id="KW-0677">Repeat</keyword>
<feature type="compositionally biased region" description="Polar residues" evidence="4">
    <location>
        <begin position="393"/>
        <end position="416"/>
    </location>
</feature>
<dbReference type="InterPro" id="IPR036322">
    <property type="entry name" value="WD40_repeat_dom_sf"/>
</dbReference>
<dbReference type="EMBL" id="JASCZI010271908">
    <property type="protein sequence ID" value="MED6217333.1"/>
    <property type="molecule type" value="Genomic_DNA"/>
</dbReference>
<feature type="repeat" description="WD" evidence="3">
    <location>
        <begin position="616"/>
        <end position="657"/>
    </location>
</feature>
<proteinExistence type="predicted"/>
<evidence type="ECO:0000313" key="5">
    <source>
        <dbReference type="EMBL" id="MED6217333.1"/>
    </source>
</evidence>
<gene>
    <name evidence="5" type="ORF">PIB30_016737</name>
</gene>
<dbReference type="InterPro" id="IPR019775">
    <property type="entry name" value="WD40_repeat_CS"/>
</dbReference>
<reference evidence="5 6" key="1">
    <citation type="journal article" date="2023" name="Plants (Basel)">
        <title>Bridging the Gap: Combining Genomics and Transcriptomics Approaches to Understand Stylosanthes scabra, an Orphan Legume from the Brazilian Caatinga.</title>
        <authorList>
            <person name="Ferreira-Neto J.R.C."/>
            <person name="da Silva M.D."/>
            <person name="Binneck E."/>
            <person name="de Melo N.F."/>
            <person name="da Silva R.H."/>
            <person name="de Melo A.L.T.M."/>
            <person name="Pandolfi V."/>
            <person name="Bustamante F.O."/>
            <person name="Brasileiro-Vidal A.C."/>
            <person name="Benko-Iseppon A.M."/>
        </authorList>
    </citation>
    <scope>NUCLEOTIDE SEQUENCE [LARGE SCALE GENOMIC DNA]</scope>
    <source>
        <tissue evidence="5">Leaves</tissue>
    </source>
</reference>
<feature type="compositionally biased region" description="Low complexity" evidence="4">
    <location>
        <begin position="366"/>
        <end position="386"/>
    </location>
</feature>
<accession>A0ABU6Z7R6</accession>
<feature type="repeat" description="WD" evidence="3">
    <location>
        <begin position="573"/>
        <end position="608"/>
    </location>
</feature>
<dbReference type="Gene3D" id="2.130.10.10">
    <property type="entry name" value="YVTN repeat-like/Quinoprotein amine dehydrogenase"/>
    <property type="match status" value="2"/>
</dbReference>
<evidence type="ECO:0000256" key="2">
    <source>
        <dbReference type="ARBA" id="ARBA00022737"/>
    </source>
</evidence>
<evidence type="ECO:0000256" key="1">
    <source>
        <dbReference type="ARBA" id="ARBA00022574"/>
    </source>
</evidence>
<dbReference type="PROSITE" id="PS50294">
    <property type="entry name" value="WD_REPEATS_REGION"/>
    <property type="match status" value="3"/>
</dbReference>
<evidence type="ECO:0008006" key="7">
    <source>
        <dbReference type="Google" id="ProtNLM"/>
    </source>
</evidence>
<organism evidence="5 6">
    <name type="scientific">Stylosanthes scabra</name>
    <dbReference type="NCBI Taxonomy" id="79078"/>
    <lineage>
        <taxon>Eukaryota</taxon>
        <taxon>Viridiplantae</taxon>
        <taxon>Streptophyta</taxon>
        <taxon>Embryophyta</taxon>
        <taxon>Tracheophyta</taxon>
        <taxon>Spermatophyta</taxon>
        <taxon>Magnoliopsida</taxon>
        <taxon>eudicotyledons</taxon>
        <taxon>Gunneridae</taxon>
        <taxon>Pentapetalae</taxon>
        <taxon>rosids</taxon>
        <taxon>fabids</taxon>
        <taxon>Fabales</taxon>
        <taxon>Fabaceae</taxon>
        <taxon>Papilionoideae</taxon>
        <taxon>50 kb inversion clade</taxon>
        <taxon>dalbergioids sensu lato</taxon>
        <taxon>Dalbergieae</taxon>
        <taxon>Pterocarpus clade</taxon>
        <taxon>Stylosanthes</taxon>
    </lineage>
</organism>
<dbReference type="Proteomes" id="UP001341840">
    <property type="component" value="Unassembled WGS sequence"/>
</dbReference>
<dbReference type="InterPro" id="IPR015943">
    <property type="entry name" value="WD40/YVTN_repeat-like_dom_sf"/>
</dbReference>
<protein>
    <recommendedName>
        <fullName evidence="7">Transcriptional corepressor LEUNIG</fullName>
    </recommendedName>
</protein>
<evidence type="ECO:0000256" key="3">
    <source>
        <dbReference type="PROSITE-ProRule" id="PRU00221"/>
    </source>
</evidence>
<evidence type="ECO:0000256" key="4">
    <source>
        <dbReference type="SAM" id="MobiDB-lite"/>
    </source>
</evidence>
<dbReference type="Pfam" id="PF00400">
    <property type="entry name" value="WD40"/>
    <property type="match status" value="5"/>
</dbReference>
<keyword evidence="1 3" id="KW-0853">WD repeat</keyword>
<sequence>MHASARAFQAEGNVSTDPVAIDAPSGFLFEWWSVFWDIYIARTDHKHSEAAANYTKTQQSKAREIQKQQEQELQSPNQRQQMQMQLYMQRYAQQQEQEQQLQEQRQQQLRAQLVSGSITRPINNDLSMRQKRATSTAMASRMYENRLKLPLQRDDLDDVSIKQKGSGNVGQLLEPNHASLLKAVAATTGGQATGQTSLIAPNILQGNLQVQNQNQQLPGSLDMKSDMNPMVRPQAVIPDGSFVGVHGTGSNQGCNNLTLKGWPLAGLDQLRSELFQQSPHTLNFSLQQQLILQAQHAHALGSPSPPDFENRRLRVLLNNPTMGLVKDGRSNSACDSIPNVVPAQVCSPMLTHPDTDMFLKQQMQNSNQQLQHLQHPPSNQQSQNLQRQGKIGSGSNTQDGCMSTSLQGNDQVSKTQIGRKRKQASSSGPANSSGTATTTGPSTSSPSTPSTQTLGDVPALQQNGPSSKSLLMYGSDGLGSLTSAQNQLADMDCLIGDGTFSDNVESLFSGDDADPRDKIGKEFSFKETKRVIASTHKVECCHFSSDGKLFATGGHDKKVSLWCTDSFNLKSTLEEHTQWITDVRFSSKTSRLATSSADKTVRVWDTENLGYSLRTFTGHGSTVMSLDFHPSKDDLIFSCDNNEIRYWSIKNNSCAGVFKGGATQMRFQPRLGRLLAAAVDNVISIIDVETLGCTLKLQGHSNFVRSVCWNNSGKYLASLSDDLVRVWTVVSNSKGECIHELNASVNKFNTCAFHPFYPFLIIGCNEAIELWDFGQNKTLTLAAHEKLVSSLAVSNANGLVASTSHDKHFKIWN</sequence>
<comment type="caution">
    <text evidence="5">The sequence shown here is derived from an EMBL/GenBank/DDBJ whole genome shotgun (WGS) entry which is preliminary data.</text>
</comment>
<dbReference type="PROSITE" id="PS50082">
    <property type="entry name" value="WD_REPEATS_2"/>
    <property type="match status" value="5"/>
</dbReference>
<evidence type="ECO:0000313" key="6">
    <source>
        <dbReference type="Proteomes" id="UP001341840"/>
    </source>
</evidence>